<reference evidence="3" key="1">
    <citation type="journal article" date="2010" name="Science">
        <title>Signatures of adaptation to obligate biotrophy in the Hyaloperonospora arabidopsidis genome.</title>
        <authorList>
            <person name="Baxter L."/>
            <person name="Tripathy S."/>
            <person name="Ishaque N."/>
            <person name="Boot N."/>
            <person name="Cabral A."/>
            <person name="Kemen E."/>
            <person name="Thines M."/>
            <person name="Ah-Fong A."/>
            <person name="Anderson R."/>
            <person name="Badejoko W."/>
            <person name="Bittner-Eddy P."/>
            <person name="Boore J.L."/>
            <person name="Chibucos M.C."/>
            <person name="Coates M."/>
            <person name="Dehal P."/>
            <person name="Delehaunty K."/>
            <person name="Dong S."/>
            <person name="Downton P."/>
            <person name="Dumas B."/>
            <person name="Fabro G."/>
            <person name="Fronick C."/>
            <person name="Fuerstenberg S.I."/>
            <person name="Fulton L."/>
            <person name="Gaulin E."/>
            <person name="Govers F."/>
            <person name="Hughes L."/>
            <person name="Humphray S."/>
            <person name="Jiang R.H."/>
            <person name="Judelson H."/>
            <person name="Kamoun S."/>
            <person name="Kyung K."/>
            <person name="Meijer H."/>
            <person name="Minx P."/>
            <person name="Morris P."/>
            <person name="Nelson J."/>
            <person name="Phuntumart V."/>
            <person name="Qutob D."/>
            <person name="Rehmany A."/>
            <person name="Rougon-Cardoso A."/>
            <person name="Ryden P."/>
            <person name="Torto-Alalibo T."/>
            <person name="Studholme D."/>
            <person name="Wang Y."/>
            <person name="Win J."/>
            <person name="Wood J."/>
            <person name="Clifton S.W."/>
            <person name="Rogers J."/>
            <person name="Van den Ackerveken G."/>
            <person name="Jones J.D."/>
            <person name="McDowell J.M."/>
            <person name="Beynon J."/>
            <person name="Tyler B.M."/>
        </authorList>
    </citation>
    <scope>NUCLEOTIDE SEQUENCE [LARGE SCALE GENOMIC DNA]</scope>
    <source>
        <strain evidence="3">Emoy2</strain>
    </source>
</reference>
<evidence type="ECO:0000313" key="3">
    <source>
        <dbReference type="Proteomes" id="UP000011713"/>
    </source>
</evidence>
<accession>M4B9P1</accession>
<dbReference type="eggNOG" id="ENOG502QT5G">
    <property type="taxonomic scope" value="Eukaryota"/>
</dbReference>
<dbReference type="HOGENOM" id="CLU_1900231_0_0_1"/>
<dbReference type="Proteomes" id="UP000011713">
    <property type="component" value="Unassembled WGS sequence"/>
</dbReference>
<keyword evidence="3" id="KW-1185">Reference proteome</keyword>
<evidence type="ECO:0000313" key="2">
    <source>
        <dbReference type="EnsemblProtists" id="HpaP803001"/>
    </source>
</evidence>
<protein>
    <submittedName>
        <fullName evidence="2">Uncharacterized protein</fullName>
    </submittedName>
</protein>
<evidence type="ECO:0000256" key="1">
    <source>
        <dbReference type="SAM" id="Phobius"/>
    </source>
</evidence>
<keyword evidence="1" id="KW-0472">Membrane</keyword>
<dbReference type="AlphaFoldDB" id="M4B9P1"/>
<keyword evidence="1" id="KW-0812">Transmembrane</keyword>
<dbReference type="VEuPathDB" id="FungiDB:HpaG803001"/>
<proteinExistence type="predicted"/>
<dbReference type="EnsemblProtists" id="HpaT803001">
    <property type="protein sequence ID" value="HpaP803001"/>
    <property type="gene ID" value="HpaG803001"/>
</dbReference>
<dbReference type="InParanoid" id="M4B9P1"/>
<dbReference type="EMBL" id="JH598031">
    <property type="status" value="NOT_ANNOTATED_CDS"/>
    <property type="molecule type" value="Genomic_DNA"/>
</dbReference>
<sequence>MAFLCDGQLLALTRKFNLTYQQMALLATSTLATCGLMGIAGFFVWRKGLFRKRYAALFGDEIYNEDGFSAAMSRSPAGEDGGALFGTEGEQKKKHSGATMTLGNSVHLMALWPFDSLSSTRRNSNWSSRVWGCR</sequence>
<organism evidence="2 3">
    <name type="scientific">Hyaloperonospora arabidopsidis (strain Emoy2)</name>
    <name type="common">Downy mildew agent</name>
    <name type="synonym">Peronospora arabidopsidis</name>
    <dbReference type="NCBI Taxonomy" id="559515"/>
    <lineage>
        <taxon>Eukaryota</taxon>
        <taxon>Sar</taxon>
        <taxon>Stramenopiles</taxon>
        <taxon>Oomycota</taxon>
        <taxon>Peronosporomycetes</taxon>
        <taxon>Peronosporales</taxon>
        <taxon>Peronosporaceae</taxon>
        <taxon>Hyaloperonospora</taxon>
    </lineage>
</organism>
<name>M4B9P1_HYAAE</name>
<keyword evidence="1" id="KW-1133">Transmembrane helix</keyword>
<reference evidence="2" key="2">
    <citation type="submission" date="2015-06" db="UniProtKB">
        <authorList>
            <consortium name="EnsemblProtists"/>
        </authorList>
    </citation>
    <scope>IDENTIFICATION</scope>
    <source>
        <strain evidence="2">Emoy2</strain>
    </source>
</reference>
<feature type="transmembrane region" description="Helical" evidence="1">
    <location>
        <begin position="23"/>
        <end position="45"/>
    </location>
</feature>